<dbReference type="InterPro" id="IPR002525">
    <property type="entry name" value="Transp_IS110-like_N"/>
</dbReference>
<dbReference type="AlphaFoldDB" id="A0A0F6W8V7"/>
<reference evidence="4 5" key="1">
    <citation type="submission" date="2015-03" db="EMBL/GenBank/DDBJ databases">
        <title>Genome assembly of Sandaracinus amylolyticus DSM 53668.</title>
        <authorList>
            <person name="Sharma G."/>
            <person name="Subramanian S."/>
        </authorList>
    </citation>
    <scope>NUCLEOTIDE SEQUENCE [LARGE SCALE GENOMIC DNA]</scope>
    <source>
        <strain evidence="4 5">DSM 53668</strain>
    </source>
</reference>
<dbReference type="InterPro" id="IPR047650">
    <property type="entry name" value="Transpos_IS110"/>
</dbReference>
<organism evidence="4 5">
    <name type="scientific">Sandaracinus amylolyticus</name>
    <dbReference type="NCBI Taxonomy" id="927083"/>
    <lineage>
        <taxon>Bacteria</taxon>
        <taxon>Pseudomonadati</taxon>
        <taxon>Myxococcota</taxon>
        <taxon>Polyangia</taxon>
        <taxon>Polyangiales</taxon>
        <taxon>Sandaracinaceae</taxon>
        <taxon>Sandaracinus</taxon>
    </lineage>
</organism>
<evidence type="ECO:0000313" key="5">
    <source>
        <dbReference type="Proteomes" id="UP000034883"/>
    </source>
</evidence>
<dbReference type="Pfam" id="PF02371">
    <property type="entry name" value="Transposase_20"/>
    <property type="match status" value="1"/>
</dbReference>
<feature type="domain" description="Transposase IS116/IS110/IS902 C-terminal" evidence="2">
    <location>
        <begin position="282"/>
        <end position="367"/>
    </location>
</feature>
<proteinExistence type="predicted"/>
<evidence type="ECO:0000259" key="2">
    <source>
        <dbReference type="Pfam" id="PF02371"/>
    </source>
</evidence>
<dbReference type="PANTHER" id="PTHR33055">
    <property type="entry name" value="TRANSPOSASE FOR INSERTION SEQUENCE ELEMENT IS1111A"/>
    <property type="match status" value="1"/>
</dbReference>
<feature type="domain" description="Transposase IS110-like N-terminal" evidence="1">
    <location>
        <begin position="23"/>
        <end position="176"/>
    </location>
</feature>
<dbReference type="GO" id="GO:0006313">
    <property type="term" value="P:DNA transposition"/>
    <property type="evidence" value="ECO:0007669"/>
    <property type="project" value="InterPro"/>
</dbReference>
<dbReference type="NCBIfam" id="NF033542">
    <property type="entry name" value="transpos_IS110"/>
    <property type="match status" value="1"/>
</dbReference>
<keyword evidence="5" id="KW-1185">Reference proteome</keyword>
<dbReference type="OrthoDB" id="9795150at2"/>
<accession>A0A0F6W8V7</accession>
<gene>
    <name evidence="3" type="ORF">DB32_007002</name>
    <name evidence="4" type="ORF">DB32_007522</name>
</gene>
<dbReference type="PANTHER" id="PTHR33055:SF13">
    <property type="entry name" value="TRANSPOSASE"/>
    <property type="match status" value="1"/>
</dbReference>
<dbReference type="Pfam" id="PF01548">
    <property type="entry name" value="DEDD_Tnp_IS110"/>
    <property type="match status" value="1"/>
</dbReference>
<name>A0A0F6W8V7_9BACT</name>
<dbReference type="GO" id="GO:0004803">
    <property type="term" value="F:transposase activity"/>
    <property type="evidence" value="ECO:0007669"/>
    <property type="project" value="InterPro"/>
</dbReference>
<dbReference type="GO" id="GO:0003677">
    <property type="term" value="F:DNA binding"/>
    <property type="evidence" value="ECO:0007669"/>
    <property type="project" value="InterPro"/>
</dbReference>
<sequence length="408" mass="44566">MGTKLGSEAPGHAITVERNMRFVGIDIGSEKHVVAIVDETGKPLRKPIPFSEDASGYERLRSMLGEAADAFVAMEATGHYWQNLFAFLHAAGFQIALLNPTRTSRFAAEDLRRAKTDALDALGIARFAQQKRPAATPMPDAATLELRELMRLRDRLVQDLGDRARQVHRALDLSFPELTDHVRDVASAKATTLLVVCPTAEKFRAADPKVLAELKYDGRHVIGLELAKALCEAAKTSVGRHQGTPYELQIRYACEDIATLRARIRKLDEDISQSLDRHEVGKLLTTIDGIGDNTAARMIASIDFDGFKSAAALAAYVGVAPLVNHSGKRQPLRGHACAMGDADLRAKLWMPTLRAVTHNPWLKAFYARLVAAGKPKKLAIIAAMRKLLGAIMSVARTRTPFVPKLAAA</sequence>
<dbReference type="KEGG" id="samy:DB32_007522"/>
<dbReference type="RefSeq" id="WP_053236857.1">
    <property type="nucleotide sequence ID" value="NZ_CP011125.1"/>
</dbReference>
<dbReference type="EMBL" id="CP011125">
    <property type="protein sequence ID" value="AKF09853.1"/>
    <property type="molecule type" value="Genomic_DNA"/>
</dbReference>
<dbReference type="KEGG" id="samy:DB32_007002"/>
<dbReference type="EMBL" id="CP011125">
    <property type="protein sequence ID" value="AKF10373.1"/>
    <property type="molecule type" value="Genomic_DNA"/>
</dbReference>
<protein>
    <submittedName>
        <fullName evidence="4">Mobile element protein</fullName>
    </submittedName>
</protein>
<evidence type="ECO:0000313" key="4">
    <source>
        <dbReference type="EMBL" id="AKF10373.1"/>
    </source>
</evidence>
<dbReference type="Proteomes" id="UP000034883">
    <property type="component" value="Chromosome"/>
</dbReference>
<dbReference type="InterPro" id="IPR003346">
    <property type="entry name" value="Transposase_20"/>
</dbReference>
<evidence type="ECO:0000313" key="3">
    <source>
        <dbReference type="EMBL" id="AKF09853.1"/>
    </source>
</evidence>
<evidence type="ECO:0000259" key="1">
    <source>
        <dbReference type="Pfam" id="PF01548"/>
    </source>
</evidence>